<dbReference type="Gene3D" id="3.30.428.70">
    <property type="match status" value="1"/>
</dbReference>
<feature type="domain" description="ATP adenylyltransferase C-terminal" evidence="2">
    <location>
        <begin position="254"/>
        <end position="353"/>
    </location>
</feature>
<comment type="caution">
    <text evidence="4">The sequence shown here is derived from an EMBL/GenBank/DDBJ whole genome shotgun (WGS) entry which is preliminary data.</text>
</comment>
<dbReference type="GO" id="GO:0005524">
    <property type="term" value="F:ATP binding"/>
    <property type="evidence" value="ECO:0007669"/>
    <property type="project" value="InterPro"/>
</dbReference>
<protein>
    <submittedName>
        <fullName evidence="4">Phosphorylase</fullName>
    </submittedName>
</protein>
<evidence type="ECO:0000256" key="1">
    <source>
        <dbReference type="PIRSR" id="PIRSR000846-1"/>
    </source>
</evidence>
<dbReference type="OrthoDB" id="10267950at2759"/>
<dbReference type="STRING" id="307507.A0A2V0PLF1"/>
<sequence>MVPGSLRRAAGHTPLRSLIARRAALRSRAWGRVAAQQQQHTAQAHGMASPQPAWQPLPPEQLWQSIESVYERAQQTGAAFKTETRTELLRDPTPPGIEFVLRVAAALKAKPKGPPPQQQGQQPAAAKAAWVNPFLPYEEALWVAHLSPTHTLLLNKFNVVAKHVLVVTRGFESQTDPLNANDLEATVQVLRAFPAGAVAFYNCGEHSGRSQPHKHLQIVPLPFDDRQPPEPAIQAVVDAACRGAAPLEVVELRALPFRAYAARLDGGSTSQQLEALASRLLAACQHGLAAPVSYNALLWRGAMVMVPRSQECAGPCAINSLGFAGTMLLRSEEDLAYTTVTGPLKMLATVGVPW</sequence>
<dbReference type="PIRSF" id="PIRSF000846">
    <property type="entry name" value="ATP_adenylyltr"/>
    <property type="match status" value="1"/>
</dbReference>
<reference evidence="4 5" key="1">
    <citation type="journal article" date="2018" name="Sci. Rep.">
        <title>Raphidocelis subcapitata (=Pseudokirchneriella subcapitata) provides an insight into genome evolution and environmental adaptations in the Sphaeropleales.</title>
        <authorList>
            <person name="Suzuki S."/>
            <person name="Yamaguchi H."/>
            <person name="Nakajima N."/>
            <person name="Kawachi M."/>
        </authorList>
    </citation>
    <scope>NUCLEOTIDE SEQUENCE [LARGE SCALE GENOMIC DNA]</scope>
    <source>
        <strain evidence="4 5">NIES-35</strain>
    </source>
</reference>
<dbReference type="Pfam" id="PF19327">
    <property type="entry name" value="Ap4A_phos_N"/>
    <property type="match status" value="1"/>
</dbReference>
<dbReference type="InterPro" id="IPR043171">
    <property type="entry name" value="Ap4A_phos1/2-like"/>
</dbReference>
<dbReference type="InterPro" id="IPR019200">
    <property type="entry name" value="ATP_adenylylTrfase_C"/>
</dbReference>
<feature type="active site" description="Nucleophile" evidence="1">
    <location>
        <position position="215"/>
    </location>
</feature>
<proteinExistence type="predicted"/>
<evidence type="ECO:0000259" key="2">
    <source>
        <dbReference type="Pfam" id="PF09830"/>
    </source>
</evidence>
<dbReference type="Pfam" id="PF09830">
    <property type="entry name" value="ATP_transf"/>
    <property type="match status" value="1"/>
</dbReference>
<dbReference type="PANTHER" id="PTHR38420:SF1">
    <property type="entry name" value="PUTATIVE (AFU_ORTHOLOGUE AFUA_5G14690)-RELATED"/>
    <property type="match status" value="1"/>
</dbReference>
<dbReference type="Proteomes" id="UP000247498">
    <property type="component" value="Unassembled WGS sequence"/>
</dbReference>
<dbReference type="InterPro" id="IPR045759">
    <property type="entry name" value="Ap4A_phos1/2_N"/>
</dbReference>
<dbReference type="EMBL" id="BDRX01000258">
    <property type="protein sequence ID" value="GBG00602.1"/>
    <property type="molecule type" value="Genomic_DNA"/>
</dbReference>
<dbReference type="InParanoid" id="A0A2V0PLF1"/>
<dbReference type="InterPro" id="IPR036265">
    <property type="entry name" value="HIT-like_sf"/>
</dbReference>
<dbReference type="GO" id="GO:0003877">
    <property type="term" value="F:ATP:ADP adenylyltransferase activity"/>
    <property type="evidence" value="ECO:0007669"/>
    <property type="project" value="InterPro"/>
</dbReference>
<organism evidence="4 5">
    <name type="scientific">Raphidocelis subcapitata</name>
    <dbReference type="NCBI Taxonomy" id="307507"/>
    <lineage>
        <taxon>Eukaryota</taxon>
        <taxon>Viridiplantae</taxon>
        <taxon>Chlorophyta</taxon>
        <taxon>core chlorophytes</taxon>
        <taxon>Chlorophyceae</taxon>
        <taxon>CS clade</taxon>
        <taxon>Sphaeropleales</taxon>
        <taxon>Selenastraceae</taxon>
        <taxon>Raphidocelis</taxon>
    </lineage>
</organism>
<dbReference type="InterPro" id="IPR009163">
    <property type="entry name" value="Ap4A_phos1/2"/>
</dbReference>
<dbReference type="GO" id="GO:0009117">
    <property type="term" value="P:nucleotide metabolic process"/>
    <property type="evidence" value="ECO:0007669"/>
    <property type="project" value="InterPro"/>
</dbReference>
<feature type="domain" description="Ap4A phosphorylase 1/2 N-terminal" evidence="3">
    <location>
        <begin position="57"/>
        <end position="232"/>
    </location>
</feature>
<dbReference type="SUPFAM" id="SSF54197">
    <property type="entry name" value="HIT-like"/>
    <property type="match status" value="1"/>
</dbReference>
<gene>
    <name evidence="4" type="ORF">Rsub_13257</name>
</gene>
<name>A0A2V0PLF1_9CHLO</name>
<dbReference type="PANTHER" id="PTHR38420">
    <property type="entry name" value="AP-4-A PHOSPHORYLASE II"/>
    <property type="match status" value="1"/>
</dbReference>
<accession>A0A2V0PLF1</accession>
<evidence type="ECO:0000259" key="3">
    <source>
        <dbReference type="Pfam" id="PF19327"/>
    </source>
</evidence>
<keyword evidence="5" id="KW-1185">Reference proteome</keyword>
<evidence type="ECO:0000313" key="4">
    <source>
        <dbReference type="EMBL" id="GBG00602.1"/>
    </source>
</evidence>
<dbReference type="AlphaFoldDB" id="A0A2V0PLF1"/>
<evidence type="ECO:0000313" key="5">
    <source>
        <dbReference type="Proteomes" id="UP000247498"/>
    </source>
</evidence>